<dbReference type="Gene3D" id="3.40.50.10540">
    <property type="entry name" value="Crotonobetainyl-coa:carnitine coa-transferase, domain 1"/>
    <property type="match status" value="1"/>
</dbReference>
<reference evidence="1 2" key="1">
    <citation type="submission" date="2018-10" db="EMBL/GenBank/DDBJ databases">
        <title>Parasedimentitalea marina sp. nov., a psychrophilic bacterium isolated from deep seawater of the New Britain Trench.</title>
        <authorList>
            <person name="Cao J."/>
        </authorList>
    </citation>
    <scope>NUCLEOTIDE SEQUENCE [LARGE SCALE GENOMIC DNA]</scope>
    <source>
        <strain evidence="1 2">W43</strain>
    </source>
</reference>
<dbReference type="InterPro" id="IPR023606">
    <property type="entry name" value="CoA-Trfase_III_dom_1_sf"/>
</dbReference>
<evidence type="ECO:0000313" key="1">
    <source>
        <dbReference type="EMBL" id="AZV77309.1"/>
    </source>
</evidence>
<evidence type="ECO:0000313" key="2">
    <source>
        <dbReference type="Proteomes" id="UP000283063"/>
    </source>
</evidence>
<protein>
    <submittedName>
        <fullName evidence="1">Uncharacterized protein</fullName>
    </submittedName>
</protein>
<dbReference type="Proteomes" id="UP000283063">
    <property type="component" value="Chromosome"/>
</dbReference>
<organism evidence="1 2">
    <name type="scientific">Parasedimentitalea marina</name>
    <dbReference type="NCBI Taxonomy" id="2483033"/>
    <lineage>
        <taxon>Bacteria</taxon>
        <taxon>Pseudomonadati</taxon>
        <taxon>Pseudomonadota</taxon>
        <taxon>Alphaproteobacteria</taxon>
        <taxon>Rhodobacterales</taxon>
        <taxon>Paracoccaceae</taxon>
        <taxon>Parasedimentitalea</taxon>
    </lineage>
</organism>
<dbReference type="SUPFAM" id="SSF89796">
    <property type="entry name" value="CoA-transferase family III (CaiB/BaiF)"/>
    <property type="match status" value="1"/>
</dbReference>
<sequence>MIVAADHPTAGKIGTIGGPVKFNRAAVGVDLAVPLLEQHNRETLNEAGHDLAQIAALSVA</sequence>
<keyword evidence="2" id="KW-1185">Reference proteome</keyword>
<dbReference type="AlphaFoldDB" id="A0A3T0MZY7"/>
<proteinExistence type="predicted"/>
<accession>A0A3T0MZY7</accession>
<gene>
    <name evidence="1" type="ORF">EBB79_05010</name>
</gene>
<name>A0A3T0MZY7_9RHOB</name>
<dbReference type="EMBL" id="CP033219">
    <property type="protein sequence ID" value="AZV77309.1"/>
    <property type="molecule type" value="Genomic_DNA"/>
</dbReference>
<dbReference type="KEGG" id="sedi:EBB79_05010"/>